<dbReference type="SUPFAM" id="SSF143100">
    <property type="entry name" value="TTHA1013/TTHA0281-like"/>
    <property type="match status" value="1"/>
</dbReference>
<gene>
    <name evidence="2" type="ORF">BKG93_07920</name>
</gene>
<proteinExistence type="predicted"/>
<dbReference type="Proteomes" id="UP000189549">
    <property type="component" value="Unassembled WGS sequence"/>
</dbReference>
<evidence type="ECO:0000313" key="3">
    <source>
        <dbReference type="Proteomes" id="UP000189549"/>
    </source>
</evidence>
<dbReference type="InterPro" id="IPR031807">
    <property type="entry name" value="HicB-like"/>
</dbReference>
<feature type="domain" description="HicB-like antitoxin of toxin-antitoxin system" evidence="1">
    <location>
        <begin position="7"/>
        <end position="135"/>
    </location>
</feature>
<name>A0A1V3L3A7_9PAST</name>
<organism evidence="2 3">
    <name type="scientific">Rodentibacter ratti</name>
    <dbReference type="NCBI Taxonomy" id="1906745"/>
    <lineage>
        <taxon>Bacteria</taxon>
        <taxon>Pseudomonadati</taxon>
        <taxon>Pseudomonadota</taxon>
        <taxon>Gammaproteobacteria</taxon>
        <taxon>Pasteurellales</taxon>
        <taxon>Pasteurellaceae</taxon>
        <taxon>Rodentibacter</taxon>
    </lineage>
</organism>
<accession>A0A1V3L3A7</accession>
<dbReference type="Pfam" id="PF15919">
    <property type="entry name" value="HicB_lk_antitox"/>
    <property type="match status" value="1"/>
</dbReference>
<reference evidence="2 3" key="1">
    <citation type="submission" date="2016-10" db="EMBL/GenBank/DDBJ databases">
        <title>Rodentibacter gen. nov. and new species.</title>
        <authorList>
            <person name="Christensen H."/>
        </authorList>
    </citation>
    <scope>NUCLEOTIDE SEQUENCE [LARGE SCALE GENOMIC DNA]</scope>
    <source>
        <strain evidence="2 3">Ppn157</strain>
    </source>
</reference>
<dbReference type="InterPro" id="IPR035069">
    <property type="entry name" value="TTHA1013/TTHA0281-like"/>
</dbReference>
<comment type="caution">
    <text evidence="2">The sequence shown here is derived from an EMBL/GenBank/DDBJ whole genome shotgun (WGS) entry which is preliminary data.</text>
</comment>
<protein>
    <submittedName>
        <fullName evidence="2">CopG family transcriptional regulator</fullName>
    </submittedName>
</protein>
<sequence length="145" mass="16641">MLFTVGVETPKTENEAFGLVVPALFTEKYSCFSAADTTEEIVPMVTEAIHLMLEGMAEDGFDISQIKDKGFTYYKQQEDFAHCDSWLLIDVDITAYFGKRQRVNIVLPQYLIDRIDNRVAHSHFYRDRSHFLAVASQNELQATHQ</sequence>
<evidence type="ECO:0000259" key="1">
    <source>
        <dbReference type="Pfam" id="PF15919"/>
    </source>
</evidence>
<evidence type="ECO:0000313" key="2">
    <source>
        <dbReference type="EMBL" id="OOF84444.1"/>
    </source>
</evidence>
<dbReference type="EMBL" id="MLAH01000047">
    <property type="protein sequence ID" value="OOF84444.1"/>
    <property type="molecule type" value="Genomic_DNA"/>
</dbReference>
<dbReference type="Gene3D" id="3.30.160.250">
    <property type="match status" value="1"/>
</dbReference>
<dbReference type="RefSeq" id="WP_077476565.1">
    <property type="nucleotide sequence ID" value="NZ_MLAH01000047.1"/>
</dbReference>
<dbReference type="AlphaFoldDB" id="A0A1V3L3A7"/>